<dbReference type="InterPro" id="IPR052595">
    <property type="entry name" value="LRRC69/RLP"/>
</dbReference>
<dbReference type="PANTHER" id="PTHR48057:SF29">
    <property type="entry name" value="OS02G0609900 PROTEIN"/>
    <property type="match status" value="1"/>
</dbReference>
<dbReference type="Gene3D" id="3.80.10.10">
    <property type="entry name" value="Ribonuclease Inhibitor"/>
    <property type="match status" value="1"/>
</dbReference>
<proteinExistence type="predicted"/>
<dbReference type="SUPFAM" id="SSF52058">
    <property type="entry name" value="L domain-like"/>
    <property type="match status" value="1"/>
</dbReference>
<dbReference type="InterPro" id="IPR032675">
    <property type="entry name" value="LRR_dom_sf"/>
</dbReference>
<dbReference type="STRING" id="49390.A0A068VF49"/>
<evidence type="ECO:0008006" key="3">
    <source>
        <dbReference type="Google" id="ProtNLM"/>
    </source>
</evidence>
<gene>
    <name evidence="1" type="ORF">GSCOC_T00004360001</name>
</gene>
<dbReference type="InParanoid" id="A0A068VF49"/>
<evidence type="ECO:0000313" key="2">
    <source>
        <dbReference type="Proteomes" id="UP000295252"/>
    </source>
</evidence>
<organism evidence="1 2">
    <name type="scientific">Coffea canephora</name>
    <name type="common">Robusta coffee</name>
    <dbReference type="NCBI Taxonomy" id="49390"/>
    <lineage>
        <taxon>Eukaryota</taxon>
        <taxon>Viridiplantae</taxon>
        <taxon>Streptophyta</taxon>
        <taxon>Embryophyta</taxon>
        <taxon>Tracheophyta</taxon>
        <taxon>Spermatophyta</taxon>
        <taxon>Magnoliopsida</taxon>
        <taxon>eudicotyledons</taxon>
        <taxon>Gunneridae</taxon>
        <taxon>Pentapetalae</taxon>
        <taxon>asterids</taxon>
        <taxon>lamiids</taxon>
        <taxon>Gentianales</taxon>
        <taxon>Rubiaceae</taxon>
        <taxon>Ixoroideae</taxon>
        <taxon>Gardenieae complex</taxon>
        <taxon>Bertiereae - Coffeeae clade</taxon>
        <taxon>Coffeeae</taxon>
        <taxon>Coffea</taxon>
    </lineage>
</organism>
<evidence type="ECO:0000313" key="1">
    <source>
        <dbReference type="EMBL" id="CDP18323.1"/>
    </source>
</evidence>
<name>A0A068VF49_COFCA</name>
<dbReference type="OMA" id="GSIFCFM"/>
<dbReference type="PANTHER" id="PTHR48057">
    <property type="entry name" value="LEUCINE-RICH REPEAT SERINE/THREONINE-PROTEIN KINASE 1"/>
    <property type="match status" value="1"/>
</dbReference>
<keyword evidence="2" id="KW-1185">Reference proteome</keyword>
<dbReference type="PhylomeDB" id="A0A068VF49"/>
<dbReference type="InterPro" id="IPR001611">
    <property type="entry name" value="Leu-rich_rpt"/>
</dbReference>
<reference evidence="2" key="1">
    <citation type="journal article" date="2014" name="Science">
        <title>The coffee genome provides insight into the convergent evolution of caffeine biosynthesis.</title>
        <authorList>
            <person name="Denoeud F."/>
            <person name="Carretero-Paulet L."/>
            <person name="Dereeper A."/>
            <person name="Droc G."/>
            <person name="Guyot R."/>
            <person name="Pietrella M."/>
            <person name="Zheng C."/>
            <person name="Alberti A."/>
            <person name="Anthony F."/>
            <person name="Aprea G."/>
            <person name="Aury J.M."/>
            <person name="Bento P."/>
            <person name="Bernard M."/>
            <person name="Bocs S."/>
            <person name="Campa C."/>
            <person name="Cenci A."/>
            <person name="Combes M.C."/>
            <person name="Crouzillat D."/>
            <person name="Da Silva C."/>
            <person name="Daddiego L."/>
            <person name="De Bellis F."/>
            <person name="Dussert S."/>
            <person name="Garsmeur O."/>
            <person name="Gayraud T."/>
            <person name="Guignon V."/>
            <person name="Jahn K."/>
            <person name="Jamilloux V."/>
            <person name="Joet T."/>
            <person name="Labadie K."/>
            <person name="Lan T."/>
            <person name="Leclercq J."/>
            <person name="Lepelley M."/>
            <person name="Leroy T."/>
            <person name="Li L.T."/>
            <person name="Librado P."/>
            <person name="Lopez L."/>
            <person name="Munoz A."/>
            <person name="Noel B."/>
            <person name="Pallavicini A."/>
            <person name="Perrotta G."/>
            <person name="Poncet V."/>
            <person name="Pot D."/>
            <person name="Priyono X."/>
            <person name="Rigoreau M."/>
            <person name="Rouard M."/>
            <person name="Rozas J."/>
            <person name="Tranchant-Dubreuil C."/>
            <person name="VanBuren R."/>
            <person name="Zhang Q."/>
            <person name="Andrade A.C."/>
            <person name="Argout X."/>
            <person name="Bertrand B."/>
            <person name="de Kochko A."/>
            <person name="Graziosi G."/>
            <person name="Henry R.J."/>
            <person name="Jayarama X."/>
            <person name="Ming R."/>
            <person name="Nagai C."/>
            <person name="Rounsley S."/>
            <person name="Sankoff D."/>
            <person name="Giuliano G."/>
            <person name="Albert V.A."/>
            <person name="Wincker P."/>
            <person name="Lashermes P."/>
        </authorList>
    </citation>
    <scope>NUCLEOTIDE SEQUENCE [LARGE SCALE GENOMIC DNA]</scope>
    <source>
        <strain evidence="2">cv. DH200-94</strain>
    </source>
</reference>
<protein>
    <recommendedName>
        <fullName evidence="3">Leucine-rich repeat-containing N-terminal plant-type domain-containing protein</fullName>
    </recommendedName>
</protein>
<dbReference type="EMBL" id="HG739307">
    <property type="protein sequence ID" value="CDP18323.1"/>
    <property type="molecule type" value="Genomic_DNA"/>
</dbReference>
<accession>A0A068VF49</accession>
<dbReference type="Proteomes" id="UP000295252">
    <property type="component" value="Chromosome VI"/>
</dbReference>
<dbReference type="AlphaFoldDB" id="A0A068VF49"/>
<dbReference type="Pfam" id="PF00560">
    <property type="entry name" value="LRR_1"/>
    <property type="match status" value="3"/>
</dbReference>
<dbReference type="Gramene" id="CDP18323">
    <property type="protein sequence ID" value="CDP18323"/>
    <property type="gene ID" value="GSCOC_T00004360001"/>
</dbReference>
<sequence>MNFSGGTIPPQLGNLSFLVSLDISRNNFLIELPHELAHLRRLRYLNLGSIFCFMGSLPPSVCNMSNLETLWLSFNSIDGTIPAEFQSQCSLLQVLSLSMNHLTGIIPKQIGNLMMRGPTI</sequence>